<organism evidence="8 9">
    <name type="scientific">Elaeis guineensis var. tenera</name>
    <name type="common">Oil palm</name>
    <dbReference type="NCBI Taxonomy" id="51953"/>
    <lineage>
        <taxon>Eukaryota</taxon>
        <taxon>Viridiplantae</taxon>
        <taxon>Streptophyta</taxon>
        <taxon>Embryophyta</taxon>
        <taxon>Tracheophyta</taxon>
        <taxon>Spermatophyta</taxon>
        <taxon>Magnoliopsida</taxon>
        <taxon>Liliopsida</taxon>
        <taxon>Arecaceae</taxon>
        <taxon>Arecoideae</taxon>
        <taxon>Cocoseae</taxon>
        <taxon>Elaeidinae</taxon>
        <taxon>Elaeis</taxon>
    </lineage>
</organism>
<dbReference type="FunCoup" id="A0A6I9SPI9">
    <property type="interactions" value="529"/>
</dbReference>
<feature type="coiled-coil region" evidence="6">
    <location>
        <begin position="107"/>
        <end position="162"/>
    </location>
</feature>
<dbReference type="InParanoid" id="A0A6I9SPI9"/>
<dbReference type="PROSITE" id="PS50217">
    <property type="entry name" value="BZIP"/>
    <property type="match status" value="1"/>
</dbReference>
<dbReference type="SUPFAM" id="SSF57959">
    <property type="entry name" value="Leucine zipper domain"/>
    <property type="match status" value="1"/>
</dbReference>
<dbReference type="Proteomes" id="UP000504607">
    <property type="component" value="Unplaced"/>
</dbReference>
<gene>
    <name evidence="9" type="primary">LOC105061099</name>
</gene>
<dbReference type="RefSeq" id="XP_010943359.1">
    <property type="nucleotide sequence ID" value="XM_010945057.3"/>
</dbReference>
<dbReference type="PANTHER" id="PTHR46324">
    <property type="entry name" value="BASIC LEUCINE ZIPPER 43-RELATED"/>
    <property type="match status" value="1"/>
</dbReference>
<dbReference type="GO" id="GO:0003700">
    <property type="term" value="F:DNA-binding transcription factor activity"/>
    <property type="evidence" value="ECO:0007669"/>
    <property type="project" value="InterPro"/>
</dbReference>
<evidence type="ECO:0000256" key="3">
    <source>
        <dbReference type="ARBA" id="ARBA00023125"/>
    </source>
</evidence>
<accession>A0A6I9SPI9</accession>
<keyword evidence="8" id="KW-1185">Reference proteome</keyword>
<evidence type="ECO:0000256" key="6">
    <source>
        <dbReference type="SAM" id="Coils"/>
    </source>
</evidence>
<dbReference type="InterPro" id="IPR004827">
    <property type="entry name" value="bZIP"/>
</dbReference>
<evidence type="ECO:0000259" key="7">
    <source>
        <dbReference type="PROSITE" id="PS50217"/>
    </source>
</evidence>
<keyword evidence="4" id="KW-0804">Transcription</keyword>
<evidence type="ECO:0000313" key="8">
    <source>
        <dbReference type="Proteomes" id="UP000504607"/>
    </source>
</evidence>
<dbReference type="FunFam" id="1.20.5.170:FF:000020">
    <property type="entry name" value="BZIP transcription factor"/>
    <property type="match status" value="1"/>
</dbReference>
<evidence type="ECO:0000256" key="1">
    <source>
        <dbReference type="ARBA" id="ARBA00004123"/>
    </source>
</evidence>
<reference evidence="9" key="1">
    <citation type="submission" date="2025-08" db="UniProtKB">
        <authorList>
            <consortium name="RefSeq"/>
        </authorList>
    </citation>
    <scope>IDENTIFICATION</scope>
</reference>
<dbReference type="InterPro" id="IPR044521">
    <property type="entry name" value="AtbZIP8/43"/>
</dbReference>
<dbReference type="AlphaFoldDB" id="A0A6I9SPI9"/>
<sequence length="197" mass="22722">MQPGEVASIRYVAPPNPPSFQAHYNMAQNNNPSFPYCSILGPYAVHQLQTIPLIHEISLLGSCLGNNSTSDEAEENQLRLAEERRKRRMISNRESARRSRMRKQKHLRELLSQVMHLRAANRQLLDELNRVMRDYDQILHENAQLRDEESELRKKLQDLLVDDTNGALQGLEEPCNTAHIRAEPRDQQITASLKLLH</sequence>
<dbReference type="Gene3D" id="1.20.5.170">
    <property type="match status" value="1"/>
</dbReference>
<keyword evidence="3" id="KW-0238">DNA-binding</keyword>
<evidence type="ECO:0000313" key="9">
    <source>
        <dbReference type="RefSeq" id="XP_010943359.1"/>
    </source>
</evidence>
<dbReference type="InterPro" id="IPR046347">
    <property type="entry name" value="bZIP_sf"/>
</dbReference>
<dbReference type="SMART" id="SM00338">
    <property type="entry name" value="BRLZ"/>
    <property type="match status" value="1"/>
</dbReference>
<keyword evidence="2" id="KW-0805">Transcription regulation</keyword>
<proteinExistence type="predicted"/>
<protein>
    <submittedName>
        <fullName evidence="9">Basic leucine zipper 43</fullName>
    </submittedName>
</protein>
<dbReference type="InterPro" id="IPR045314">
    <property type="entry name" value="bZIP_plant_GBF1"/>
</dbReference>
<dbReference type="OrthoDB" id="551672at2759"/>
<evidence type="ECO:0000256" key="4">
    <source>
        <dbReference type="ARBA" id="ARBA00023163"/>
    </source>
</evidence>
<evidence type="ECO:0000256" key="2">
    <source>
        <dbReference type="ARBA" id="ARBA00023015"/>
    </source>
</evidence>
<dbReference type="GeneID" id="105061099"/>
<dbReference type="GO" id="GO:0005634">
    <property type="term" value="C:nucleus"/>
    <property type="evidence" value="ECO:0007669"/>
    <property type="project" value="UniProtKB-SubCell"/>
</dbReference>
<feature type="domain" description="BZIP" evidence="7">
    <location>
        <begin position="82"/>
        <end position="145"/>
    </location>
</feature>
<dbReference type="CDD" id="cd14702">
    <property type="entry name" value="bZIP_plant_GBF1"/>
    <property type="match status" value="1"/>
</dbReference>
<dbReference type="KEGG" id="egu:105061099"/>
<name>A0A6I9SPI9_ELAGV</name>
<keyword evidence="6" id="KW-0175">Coiled coil</keyword>
<dbReference type="GO" id="GO:0003677">
    <property type="term" value="F:DNA binding"/>
    <property type="evidence" value="ECO:0007669"/>
    <property type="project" value="UniProtKB-KW"/>
</dbReference>
<dbReference type="Pfam" id="PF00170">
    <property type="entry name" value="bZIP_1"/>
    <property type="match status" value="1"/>
</dbReference>
<dbReference type="PROSITE" id="PS00036">
    <property type="entry name" value="BZIP_BASIC"/>
    <property type="match status" value="1"/>
</dbReference>
<evidence type="ECO:0000256" key="5">
    <source>
        <dbReference type="ARBA" id="ARBA00023242"/>
    </source>
</evidence>
<dbReference type="PANTHER" id="PTHR46324:SF26">
    <property type="entry name" value="OS02G0728001 PROTEIN"/>
    <property type="match status" value="1"/>
</dbReference>
<comment type="subcellular location">
    <subcellularLocation>
        <location evidence="1">Nucleus</location>
    </subcellularLocation>
</comment>
<keyword evidence="5" id="KW-0539">Nucleus</keyword>